<keyword evidence="3" id="KW-0056">Arginine metabolism</keyword>
<evidence type="ECO:0000256" key="5">
    <source>
        <dbReference type="ARBA" id="ARBA00022777"/>
    </source>
</evidence>
<proteinExistence type="inferred from homology"/>
<gene>
    <name evidence="10" type="primary">arcC</name>
    <name evidence="10" type="ORF">KQJ23_20680</name>
</gene>
<dbReference type="EMBL" id="JAHLQJ010000024">
    <property type="protein sequence ID" value="MBU5674261.1"/>
    <property type="molecule type" value="Genomic_DNA"/>
</dbReference>
<dbReference type="PIRSF" id="PIRSF000723">
    <property type="entry name" value="Carbamate_kin"/>
    <property type="match status" value="1"/>
</dbReference>
<evidence type="ECO:0000256" key="4">
    <source>
        <dbReference type="ARBA" id="ARBA00022679"/>
    </source>
</evidence>
<dbReference type="Pfam" id="PF00696">
    <property type="entry name" value="AA_kinase"/>
    <property type="match status" value="1"/>
</dbReference>
<organism evidence="10 11">
    <name type="scientific">Paenibacillus brevis</name>
    <dbReference type="NCBI Taxonomy" id="2841508"/>
    <lineage>
        <taxon>Bacteria</taxon>
        <taxon>Bacillati</taxon>
        <taxon>Bacillota</taxon>
        <taxon>Bacilli</taxon>
        <taxon>Bacillales</taxon>
        <taxon>Paenibacillaceae</taxon>
        <taxon>Paenibacillus</taxon>
    </lineage>
</organism>
<dbReference type="CDD" id="cd04235">
    <property type="entry name" value="AAK_CK"/>
    <property type="match status" value="1"/>
</dbReference>
<dbReference type="NCBIfam" id="NF009007">
    <property type="entry name" value="PRK12352.1"/>
    <property type="match status" value="1"/>
</dbReference>
<keyword evidence="4 8" id="KW-0808">Transferase</keyword>
<dbReference type="GO" id="GO:0008804">
    <property type="term" value="F:carbamate kinase activity"/>
    <property type="evidence" value="ECO:0007669"/>
    <property type="project" value="UniProtKB-EC"/>
</dbReference>
<evidence type="ECO:0000313" key="10">
    <source>
        <dbReference type="EMBL" id="MBU5674261.1"/>
    </source>
</evidence>
<evidence type="ECO:0000256" key="7">
    <source>
        <dbReference type="NCBIfam" id="TIGR00746"/>
    </source>
</evidence>
<dbReference type="RefSeq" id="WP_216480830.1">
    <property type="nucleotide sequence ID" value="NZ_JAHLQJ010000024.1"/>
</dbReference>
<comment type="similarity">
    <text evidence="8">Belongs to the carbamate kinase family.</text>
</comment>
<accession>A0ABS6FWH6</accession>
<sequence>MGKMLIAIGGNAIIQEGQKGTIAEQKANIEQSCAPIVDLIEQGHQVVVTHGNGPQVGNSIVKARLSADVLPMFPLDVYGAESQGNLGYLIQQTITNMLASRGSNKKAVSLVTQVQVSEDDPAFHQPTKPIGPFYTKEMLDKAFAEGEAFPYVEDSGRGYRHVVPSPVPSQIIEKDAIEALLSKNLTVITVGGGGIPVVNHDGQLKGVEAVVDKDFASALLAAEIGADYLFILTGVSQVAINFGKPNQMNLERITLDEATGYLNEGQFPKGSMGPKIEAAILFLKNGGKNVIITSIDKLADALEGKSGTWIVPNTDSSNHKLP</sequence>
<evidence type="ECO:0000256" key="1">
    <source>
        <dbReference type="ARBA" id="ARBA00005118"/>
    </source>
</evidence>
<feature type="domain" description="Aspartate/glutamate/uridylate kinase" evidence="9">
    <location>
        <begin position="5"/>
        <end position="294"/>
    </location>
</feature>
<evidence type="ECO:0000256" key="8">
    <source>
        <dbReference type="PIRNR" id="PIRNR000723"/>
    </source>
</evidence>
<protein>
    <recommendedName>
        <fullName evidence="2 7">Carbamate kinase</fullName>
    </recommendedName>
</protein>
<keyword evidence="11" id="KW-1185">Reference proteome</keyword>
<comment type="caution">
    <text evidence="10">The sequence shown here is derived from an EMBL/GenBank/DDBJ whole genome shotgun (WGS) entry which is preliminary data.</text>
</comment>
<evidence type="ECO:0000313" key="11">
    <source>
        <dbReference type="Proteomes" id="UP000743001"/>
    </source>
</evidence>
<comment type="pathway">
    <text evidence="1">Metabolic intermediate metabolism; carbamoyl phosphate degradation; CO(2) and NH(3) from carbamoyl phosphate: step 1/1.</text>
</comment>
<comment type="catalytic activity">
    <reaction evidence="6">
        <text>hydrogencarbonate + NH4(+) + ATP = carbamoyl phosphate + ADP + H2O + H(+)</text>
        <dbReference type="Rhea" id="RHEA:10152"/>
        <dbReference type="ChEBI" id="CHEBI:15377"/>
        <dbReference type="ChEBI" id="CHEBI:15378"/>
        <dbReference type="ChEBI" id="CHEBI:17544"/>
        <dbReference type="ChEBI" id="CHEBI:28938"/>
        <dbReference type="ChEBI" id="CHEBI:30616"/>
        <dbReference type="ChEBI" id="CHEBI:58228"/>
        <dbReference type="ChEBI" id="CHEBI:456216"/>
        <dbReference type="EC" id="2.7.2.2"/>
    </reaction>
</comment>
<evidence type="ECO:0000256" key="2">
    <source>
        <dbReference type="ARBA" id="ARBA00013070"/>
    </source>
</evidence>
<evidence type="ECO:0000256" key="3">
    <source>
        <dbReference type="ARBA" id="ARBA00022503"/>
    </source>
</evidence>
<dbReference type="NCBIfam" id="TIGR00746">
    <property type="entry name" value="arcC"/>
    <property type="match status" value="1"/>
</dbReference>
<dbReference type="InterPro" id="IPR001048">
    <property type="entry name" value="Asp/Glu/Uridylate_kinase"/>
</dbReference>
<dbReference type="PANTHER" id="PTHR30409:SF1">
    <property type="entry name" value="CARBAMATE KINASE-RELATED"/>
    <property type="match status" value="1"/>
</dbReference>
<dbReference type="InterPro" id="IPR003964">
    <property type="entry name" value="Carb_kinase"/>
</dbReference>
<dbReference type="PANTHER" id="PTHR30409">
    <property type="entry name" value="CARBAMATE KINASE"/>
    <property type="match status" value="1"/>
</dbReference>
<dbReference type="Proteomes" id="UP000743001">
    <property type="component" value="Unassembled WGS sequence"/>
</dbReference>
<name>A0ABS6FWH6_9BACL</name>
<reference evidence="10 11" key="1">
    <citation type="submission" date="2021-06" db="EMBL/GenBank/DDBJ databases">
        <authorList>
            <person name="Sun Q."/>
            <person name="Li D."/>
        </authorList>
    </citation>
    <scope>NUCLEOTIDE SEQUENCE [LARGE SCALE GENOMIC DNA]</scope>
    <source>
        <strain evidence="10 11">MSJ-6</strain>
    </source>
</reference>
<evidence type="ECO:0000256" key="6">
    <source>
        <dbReference type="ARBA" id="ARBA00048467"/>
    </source>
</evidence>
<evidence type="ECO:0000259" key="9">
    <source>
        <dbReference type="Pfam" id="PF00696"/>
    </source>
</evidence>
<keyword evidence="5 8" id="KW-0418">Kinase</keyword>